<dbReference type="EMBL" id="JAPWTJ010000661">
    <property type="protein sequence ID" value="KAJ8976512.1"/>
    <property type="molecule type" value="Genomic_DNA"/>
</dbReference>
<feature type="region of interest" description="Disordered" evidence="1">
    <location>
        <begin position="95"/>
        <end position="122"/>
    </location>
</feature>
<dbReference type="Proteomes" id="UP001162164">
    <property type="component" value="Unassembled WGS sequence"/>
</dbReference>
<evidence type="ECO:0000256" key="1">
    <source>
        <dbReference type="SAM" id="MobiDB-lite"/>
    </source>
</evidence>
<gene>
    <name evidence="2" type="ORF">NQ317_009081</name>
</gene>
<sequence length="147" mass="16138">MALQKKDIIKVQVNSLVNTPPRTLDTATAKKKIPGANLYGRAVLTKLTQADMAAFQATGRSDPENKPSQVAKTIEQLLSELSRAFRESIFSLFSSRESEDDDEVVDGDDKTDGSGRDSTGVCRMTKSPLKIPECLEDLKLCEDLAFE</sequence>
<comment type="caution">
    <text evidence="2">The sequence shown here is derived from an EMBL/GenBank/DDBJ whole genome shotgun (WGS) entry which is preliminary data.</text>
</comment>
<protein>
    <submittedName>
        <fullName evidence="2">Uncharacterized protein</fullName>
    </submittedName>
</protein>
<proteinExistence type="predicted"/>
<evidence type="ECO:0000313" key="2">
    <source>
        <dbReference type="EMBL" id="KAJ8976512.1"/>
    </source>
</evidence>
<accession>A0ABQ9JF57</accession>
<keyword evidence="3" id="KW-1185">Reference proteome</keyword>
<reference evidence="2" key="1">
    <citation type="journal article" date="2023" name="Insect Mol. Biol.">
        <title>Genome sequencing provides insights into the evolution of gene families encoding plant cell wall-degrading enzymes in longhorned beetles.</title>
        <authorList>
            <person name="Shin N.R."/>
            <person name="Okamura Y."/>
            <person name="Kirsch R."/>
            <person name="Pauchet Y."/>
        </authorList>
    </citation>
    <scope>NUCLEOTIDE SEQUENCE</scope>
    <source>
        <strain evidence="2">MMC_N1</strain>
    </source>
</reference>
<evidence type="ECO:0000313" key="3">
    <source>
        <dbReference type="Proteomes" id="UP001162164"/>
    </source>
</evidence>
<organism evidence="2 3">
    <name type="scientific">Molorchus minor</name>
    <dbReference type="NCBI Taxonomy" id="1323400"/>
    <lineage>
        <taxon>Eukaryota</taxon>
        <taxon>Metazoa</taxon>
        <taxon>Ecdysozoa</taxon>
        <taxon>Arthropoda</taxon>
        <taxon>Hexapoda</taxon>
        <taxon>Insecta</taxon>
        <taxon>Pterygota</taxon>
        <taxon>Neoptera</taxon>
        <taxon>Endopterygota</taxon>
        <taxon>Coleoptera</taxon>
        <taxon>Polyphaga</taxon>
        <taxon>Cucujiformia</taxon>
        <taxon>Chrysomeloidea</taxon>
        <taxon>Cerambycidae</taxon>
        <taxon>Lamiinae</taxon>
        <taxon>Monochamini</taxon>
        <taxon>Molorchus</taxon>
    </lineage>
</organism>
<name>A0ABQ9JF57_9CUCU</name>